<feature type="domain" description="Peroxisome membrane anchor protein Pex14p N-terminal" evidence="13">
    <location>
        <begin position="8"/>
        <end position="50"/>
    </location>
</feature>
<dbReference type="PANTHER" id="PTHR23058">
    <property type="entry name" value="PEROXISOMAL MEMBRANE PROTEIN PEX14"/>
    <property type="match status" value="1"/>
</dbReference>
<keyword evidence="2 10" id="KW-0813">Transport</keyword>
<evidence type="ECO:0000256" key="12">
    <source>
        <dbReference type="SAM" id="MobiDB-lite"/>
    </source>
</evidence>
<evidence type="ECO:0000256" key="9">
    <source>
        <dbReference type="ARBA" id="ARBA00046271"/>
    </source>
</evidence>
<feature type="compositionally biased region" description="Low complexity" evidence="12">
    <location>
        <begin position="318"/>
        <end position="327"/>
    </location>
</feature>
<evidence type="ECO:0000256" key="4">
    <source>
        <dbReference type="ARBA" id="ARBA00023010"/>
    </source>
</evidence>
<dbReference type="Pfam" id="PF04695">
    <property type="entry name" value="Pex14_N"/>
    <property type="match status" value="1"/>
</dbReference>
<evidence type="ECO:0000256" key="5">
    <source>
        <dbReference type="ARBA" id="ARBA00023136"/>
    </source>
</evidence>
<feature type="compositionally biased region" description="Polar residues" evidence="12">
    <location>
        <begin position="285"/>
        <end position="302"/>
    </location>
</feature>
<protein>
    <recommendedName>
        <fullName evidence="7 10">Peroxisomal membrane protein PEX14</fullName>
    </recommendedName>
    <alternativeName>
        <fullName evidence="8 10">Peroxin-14</fullName>
    </alternativeName>
</protein>
<keyword evidence="11" id="KW-0175">Coiled coil</keyword>
<evidence type="ECO:0000313" key="14">
    <source>
        <dbReference type="EMBL" id="ODQ48543.1"/>
    </source>
</evidence>
<dbReference type="PANTHER" id="PTHR23058:SF0">
    <property type="entry name" value="PEROXISOMAL MEMBRANE PROTEIN PEX14"/>
    <property type="match status" value="1"/>
</dbReference>
<organism evidence="14 15">
    <name type="scientific">Pichia membranifaciens NRRL Y-2026</name>
    <dbReference type="NCBI Taxonomy" id="763406"/>
    <lineage>
        <taxon>Eukaryota</taxon>
        <taxon>Fungi</taxon>
        <taxon>Dikarya</taxon>
        <taxon>Ascomycota</taxon>
        <taxon>Saccharomycotina</taxon>
        <taxon>Pichiomycetes</taxon>
        <taxon>Pichiales</taxon>
        <taxon>Pichiaceae</taxon>
        <taxon>Pichia</taxon>
    </lineage>
</organism>
<evidence type="ECO:0000256" key="6">
    <source>
        <dbReference type="ARBA" id="ARBA00023140"/>
    </source>
</evidence>
<keyword evidence="15" id="KW-1185">Reference proteome</keyword>
<feature type="compositionally biased region" description="Pro residues" evidence="12">
    <location>
        <begin position="270"/>
        <end position="279"/>
    </location>
</feature>
<gene>
    <name evidence="14" type="ORF">PICMEDRAFT_14097</name>
</gene>
<feature type="coiled-coil region" evidence="11">
    <location>
        <begin position="135"/>
        <end position="162"/>
    </location>
</feature>
<evidence type="ECO:0000313" key="15">
    <source>
        <dbReference type="Proteomes" id="UP000094455"/>
    </source>
</evidence>
<dbReference type="GO" id="GO:0005778">
    <property type="term" value="C:peroxisomal membrane"/>
    <property type="evidence" value="ECO:0007669"/>
    <property type="project" value="UniProtKB-SubCell"/>
</dbReference>
<dbReference type="GO" id="GO:0016560">
    <property type="term" value="P:protein import into peroxisome matrix, docking"/>
    <property type="evidence" value="ECO:0007669"/>
    <property type="project" value="UniProtKB-UniRule"/>
</dbReference>
<keyword evidence="5 10" id="KW-0472">Membrane</keyword>
<comment type="function">
    <text evidence="10">Component of the PEX13-PEX14 docking complex, a translocon channel that specifically mediates the import of peroxisomal cargo proteins bound to PEX5 receptor. The PEX13-PEX14 docking complex forms a large import pore which can be opened to a diameter of about 9 nm. Mechanistically, PEX5 receptor along with cargo proteins associates with the PEX14 subunit of the PEX13-PEX14 docking complex in the cytosol, leading to the insertion of the receptor into the organelle membrane with the concomitant translocation of the cargo into the peroxisome matrix.</text>
</comment>
<dbReference type="AlphaFoldDB" id="A0A1E3NSI9"/>
<feature type="region of interest" description="Disordered" evidence="12">
    <location>
        <begin position="255"/>
        <end position="336"/>
    </location>
</feature>
<keyword evidence="6 10" id="KW-0576">Peroxisome</keyword>
<comment type="subcellular location">
    <subcellularLocation>
        <location evidence="9 10">Peroxisome membrane</location>
    </subcellularLocation>
</comment>
<dbReference type="EMBL" id="KV454001">
    <property type="protein sequence ID" value="ODQ48543.1"/>
    <property type="molecule type" value="Genomic_DNA"/>
</dbReference>
<evidence type="ECO:0000256" key="8">
    <source>
        <dbReference type="ARBA" id="ARBA00029691"/>
    </source>
</evidence>
<dbReference type="STRING" id="763406.A0A1E3NSI9"/>
<keyword evidence="3 10" id="KW-0653">Protein transport</keyword>
<name>A0A1E3NSI9_9ASCO</name>
<sequence length="372" mass="40071">MQAEQGVRQDMVASAVSFLTDPSVHETPLTKKIQFLEAKGMSSGEIQQALVQAQNGAAAPAQTAAAVPAAAAAAPAVYPPYYGSNAYPPPPPPPAPRNYDWKDYVIMGTTTAGFIYGAYQIVSRYVVPKVLPPSQSKLDEDKEEMEREFQRVEAILEKLETDQAEFIKRQDEKAKHIDEALIEVDAIVKATNEKNLRNEETLKYLKLEIDSIKTTLLKNLESQKGTISSELQELEKKTDSLKDSLTLFTSSRTKSTGLSQSFSHDAPSPSSTPTPPPPNLLTNNRSTSGNSVPLESSYSNLNIPPPSSVPSARDILGSAADSTASSSKAKDATPVTAPSAIPAWQLASSQKANITNSNTSIPAWQLAAEDKQ</sequence>
<comment type="similarity">
    <text evidence="1 10">Belongs to the peroxin-14 family.</text>
</comment>
<accession>A0A1E3NSI9</accession>
<dbReference type="InterPro" id="IPR025655">
    <property type="entry name" value="PEX14"/>
</dbReference>
<evidence type="ECO:0000256" key="10">
    <source>
        <dbReference type="RuleBase" id="RU367032"/>
    </source>
</evidence>
<dbReference type="GeneID" id="30176907"/>
<reference evidence="14 15" key="1">
    <citation type="journal article" date="2016" name="Proc. Natl. Acad. Sci. U.S.A.">
        <title>Comparative genomics of biotechnologically important yeasts.</title>
        <authorList>
            <person name="Riley R."/>
            <person name="Haridas S."/>
            <person name="Wolfe K.H."/>
            <person name="Lopes M.R."/>
            <person name="Hittinger C.T."/>
            <person name="Goeker M."/>
            <person name="Salamov A.A."/>
            <person name="Wisecaver J.H."/>
            <person name="Long T.M."/>
            <person name="Calvey C.H."/>
            <person name="Aerts A.L."/>
            <person name="Barry K.W."/>
            <person name="Choi C."/>
            <person name="Clum A."/>
            <person name="Coughlan A.Y."/>
            <person name="Deshpande S."/>
            <person name="Douglass A.P."/>
            <person name="Hanson S.J."/>
            <person name="Klenk H.-P."/>
            <person name="LaButti K.M."/>
            <person name="Lapidus A."/>
            <person name="Lindquist E.A."/>
            <person name="Lipzen A.M."/>
            <person name="Meier-Kolthoff J.P."/>
            <person name="Ohm R.A."/>
            <person name="Otillar R.P."/>
            <person name="Pangilinan J.L."/>
            <person name="Peng Y."/>
            <person name="Rokas A."/>
            <person name="Rosa C.A."/>
            <person name="Scheuner C."/>
            <person name="Sibirny A.A."/>
            <person name="Slot J.C."/>
            <person name="Stielow J.B."/>
            <person name="Sun H."/>
            <person name="Kurtzman C.P."/>
            <person name="Blackwell M."/>
            <person name="Grigoriev I.V."/>
            <person name="Jeffries T.W."/>
        </authorList>
    </citation>
    <scope>NUCLEOTIDE SEQUENCE [LARGE SCALE GENOMIC DNA]</scope>
    <source>
        <strain evidence="14 15">NRRL Y-2026</strain>
    </source>
</reference>
<evidence type="ECO:0000256" key="11">
    <source>
        <dbReference type="SAM" id="Coils"/>
    </source>
</evidence>
<dbReference type="GO" id="GO:0005102">
    <property type="term" value="F:signaling receptor binding"/>
    <property type="evidence" value="ECO:0007669"/>
    <property type="project" value="TreeGrafter"/>
</dbReference>
<dbReference type="InterPro" id="IPR006785">
    <property type="entry name" value="Pex14_N"/>
</dbReference>
<evidence type="ECO:0000256" key="1">
    <source>
        <dbReference type="ARBA" id="ARBA00005443"/>
    </source>
</evidence>
<dbReference type="OrthoDB" id="5549158at2759"/>
<evidence type="ECO:0000259" key="13">
    <source>
        <dbReference type="Pfam" id="PF04695"/>
    </source>
</evidence>
<proteinExistence type="inferred from homology"/>
<dbReference type="Proteomes" id="UP000094455">
    <property type="component" value="Unassembled WGS sequence"/>
</dbReference>
<dbReference type="InterPro" id="IPR036388">
    <property type="entry name" value="WH-like_DNA-bd_sf"/>
</dbReference>
<dbReference type="RefSeq" id="XP_019019656.1">
    <property type="nucleotide sequence ID" value="XM_019160220.1"/>
</dbReference>
<dbReference type="GO" id="GO:1990429">
    <property type="term" value="C:peroxisomal importomer complex"/>
    <property type="evidence" value="ECO:0007669"/>
    <property type="project" value="TreeGrafter"/>
</dbReference>
<keyword evidence="4" id="KW-0811">Translocation</keyword>
<evidence type="ECO:0000256" key="7">
    <source>
        <dbReference type="ARBA" id="ARBA00029502"/>
    </source>
</evidence>
<evidence type="ECO:0000256" key="3">
    <source>
        <dbReference type="ARBA" id="ARBA00022927"/>
    </source>
</evidence>
<evidence type="ECO:0000256" key="2">
    <source>
        <dbReference type="ARBA" id="ARBA00022448"/>
    </source>
</evidence>
<dbReference type="Gene3D" id="1.10.10.10">
    <property type="entry name" value="Winged helix-like DNA-binding domain superfamily/Winged helix DNA-binding domain"/>
    <property type="match status" value="1"/>
</dbReference>